<dbReference type="SUPFAM" id="SSF52540">
    <property type="entry name" value="P-loop containing nucleoside triphosphate hydrolases"/>
    <property type="match status" value="1"/>
</dbReference>
<dbReference type="GO" id="GO:0042626">
    <property type="term" value="F:ATPase-coupled transmembrane transporter activity"/>
    <property type="evidence" value="ECO:0007669"/>
    <property type="project" value="TreeGrafter"/>
</dbReference>
<dbReference type="PANTHER" id="PTHR24223:SF369">
    <property type="entry name" value="ABC TRANSPORTER C FAMILY MEMBER 10"/>
    <property type="match status" value="1"/>
</dbReference>
<dbReference type="InterPro" id="IPR050173">
    <property type="entry name" value="ABC_transporter_C-like"/>
</dbReference>
<name>A0AAW1WCR6_RUBAR</name>
<dbReference type="InterPro" id="IPR027417">
    <property type="entry name" value="P-loop_NTPase"/>
</dbReference>
<keyword evidence="3" id="KW-0732">Signal</keyword>
<gene>
    <name evidence="4" type="ORF">M0R45_030301</name>
</gene>
<keyword evidence="1" id="KW-0547">Nucleotide-binding</keyword>
<reference evidence="4 5" key="1">
    <citation type="journal article" date="2023" name="G3 (Bethesda)">
        <title>A chromosome-length genome assembly and annotation of blackberry (Rubus argutus, cv. 'Hillquist').</title>
        <authorList>
            <person name="Bruna T."/>
            <person name="Aryal R."/>
            <person name="Dudchenko O."/>
            <person name="Sargent D.J."/>
            <person name="Mead D."/>
            <person name="Buti M."/>
            <person name="Cavallini A."/>
            <person name="Hytonen T."/>
            <person name="Andres J."/>
            <person name="Pham M."/>
            <person name="Weisz D."/>
            <person name="Mascagni F."/>
            <person name="Usai G."/>
            <person name="Natali L."/>
            <person name="Bassil N."/>
            <person name="Fernandez G.E."/>
            <person name="Lomsadze A."/>
            <person name="Armour M."/>
            <person name="Olukolu B."/>
            <person name="Poorten T."/>
            <person name="Britton C."/>
            <person name="Davik J."/>
            <person name="Ashrafi H."/>
            <person name="Aiden E.L."/>
            <person name="Borodovsky M."/>
            <person name="Worthington M."/>
        </authorList>
    </citation>
    <scope>NUCLEOTIDE SEQUENCE [LARGE SCALE GENOMIC DNA]</scope>
    <source>
        <strain evidence="4">PI 553951</strain>
    </source>
</reference>
<comment type="caution">
    <text evidence="4">The sequence shown here is derived from an EMBL/GenBank/DDBJ whole genome shotgun (WGS) entry which is preliminary data.</text>
</comment>
<dbReference type="PANTHER" id="PTHR24223">
    <property type="entry name" value="ATP-BINDING CASSETTE SUB-FAMILY C"/>
    <property type="match status" value="1"/>
</dbReference>
<evidence type="ECO:0000256" key="3">
    <source>
        <dbReference type="SAM" id="SignalP"/>
    </source>
</evidence>
<evidence type="ECO:0000313" key="5">
    <source>
        <dbReference type="Proteomes" id="UP001457282"/>
    </source>
</evidence>
<feature type="signal peptide" evidence="3">
    <location>
        <begin position="1"/>
        <end position="19"/>
    </location>
</feature>
<accession>A0AAW1WCR6</accession>
<dbReference type="AlphaFoldDB" id="A0AAW1WCR6"/>
<keyword evidence="2" id="KW-0067">ATP-binding</keyword>
<dbReference type="Proteomes" id="UP001457282">
    <property type="component" value="Unassembled WGS sequence"/>
</dbReference>
<dbReference type="GO" id="GO:0016020">
    <property type="term" value="C:membrane"/>
    <property type="evidence" value="ECO:0007669"/>
    <property type="project" value="TreeGrafter"/>
</dbReference>
<evidence type="ECO:0000256" key="2">
    <source>
        <dbReference type="ARBA" id="ARBA00022840"/>
    </source>
</evidence>
<proteinExistence type="predicted"/>
<organism evidence="4 5">
    <name type="scientific">Rubus argutus</name>
    <name type="common">Southern blackberry</name>
    <dbReference type="NCBI Taxonomy" id="59490"/>
    <lineage>
        <taxon>Eukaryota</taxon>
        <taxon>Viridiplantae</taxon>
        <taxon>Streptophyta</taxon>
        <taxon>Embryophyta</taxon>
        <taxon>Tracheophyta</taxon>
        <taxon>Spermatophyta</taxon>
        <taxon>Magnoliopsida</taxon>
        <taxon>eudicotyledons</taxon>
        <taxon>Gunneridae</taxon>
        <taxon>Pentapetalae</taxon>
        <taxon>rosids</taxon>
        <taxon>fabids</taxon>
        <taxon>Rosales</taxon>
        <taxon>Rosaceae</taxon>
        <taxon>Rosoideae</taxon>
        <taxon>Rosoideae incertae sedis</taxon>
        <taxon>Rubus</taxon>
    </lineage>
</organism>
<sequence>MALSYGLSLNVFLVSSVQLQCMIENSIIFVDRVEQYMHITSEATQVIENNQPPSIWHVLGKVEILNLKARYKPNSLLVLRGINCIIKGGYKARIVGRTGSGKTNSYQRFVSAGRAYRGKMEDALQLGDQIVKFGNVEIGDNLLQQRAYQGCAVLVMVLR</sequence>
<feature type="chain" id="PRO_5043407855" evidence="3">
    <location>
        <begin position="20"/>
        <end position="159"/>
    </location>
</feature>
<evidence type="ECO:0000256" key="1">
    <source>
        <dbReference type="ARBA" id="ARBA00022741"/>
    </source>
</evidence>
<dbReference type="Gene3D" id="3.40.50.300">
    <property type="entry name" value="P-loop containing nucleotide triphosphate hydrolases"/>
    <property type="match status" value="1"/>
</dbReference>
<dbReference type="GO" id="GO:0005524">
    <property type="term" value="F:ATP binding"/>
    <property type="evidence" value="ECO:0007669"/>
    <property type="project" value="UniProtKB-KW"/>
</dbReference>
<dbReference type="EMBL" id="JBEDUW010000006">
    <property type="protein sequence ID" value="KAK9921805.1"/>
    <property type="molecule type" value="Genomic_DNA"/>
</dbReference>
<keyword evidence="5" id="KW-1185">Reference proteome</keyword>
<evidence type="ECO:0000313" key="4">
    <source>
        <dbReference type="EMBL" id="KAK9921805.1"/>
    </source>
</evidence>
<protein>
    <submittedName>
        <fullName evidence="4">Uncharacterized protein</fullName>
    </submittedName>
</protein>